<evidence type="ECO:0000256" key="1">
    <source>
        <dbReference type="ARBA" id="ARBA00001946"/>
    </source>
</evidence>
<evidence type="ECO:0000256" key="10">
    <source>
        <dbReference type="ARBA" id="ARBA00023268"/>
    </source>
</evidence>
<keyword evidence="9 12" id="KW-0456">Lyase</keyword>
<keyword evidence="10 12" id="KW-0511">Multifunctional enzyme</keyword>
<dbReference type="EC" id="3.1.3.15" evidence="12"/>
<comment type="caution">
    <text evidence="12">Lacks conserved residue(s) required for the propagation of feature annotation.</text>
</comment>
<evidence type="ECO:0000256" key="7">
    <source>
        <dbReference type="ARBA" id="ARBA00022842"/>
    </source>
</evidence>
<dbReference type="InterPro" id="IPR023214">
    <property type="entry name" value="HAD_sf"/>
</dbReference>
<dbReference type="InterPro" id="IPR006549">
    <property type="entry name" value="HAD-SF_hydro_IIIA"/>
</dbReference>
<evidence type="ECO:0000256" key="9">
    <source>
        <dbReference type="ARBA" id="ARBA00023239"/>
    </source>
</evidence>
<dbReference type="AlphaFoldDB" id="A0A399T9J1"/>
<feature type="binding site" evidence="12">
    <location>
        <position position="8"/>
    </location>
    <ligand>
        <name>Mg(2+)</name>
        <dbReference type="ChEBI" id="CHEBI:18420"/>
    </ligand>
</feature>
<dbReference type="Gene3D" id="3.40.50.1000">
    <property type="entry name" value="HAD superfamily/HAD-like"/>
    <property type="match status" value="1"/>
</dbReference>
<organism evidence="13 14">
    <name type="scientific">Maribellus luteus</name>
    <dbReference type="NCBI Taxonomy" id="2305463"/>
    <lineage>
        <taxon>Bacteria</taxon>
        <taxon>Pseudomonadati</taxon>
        <taxon>Bacteroidota</taxon>
        <taxon>Bacteroidia</taxon>
        <taxon>Marinilabiliales</taxon>
        <taxon>Prolixibacteraceae</taxon>
        <taxon>Maribellus</taxon>
    </lineage>
</organism>
<dbReference type="NCBIfam" id="TIGR01662">
    <property type="entry name" value="HAD-SF-IIIA"/>
    <property type="match status" value="1"/>
</dbReference>
<dbReference type="FunFam" id="3.30.230.40:FF:000001">
    <property type="entry name" value="Imidazoleglycerol-phosphate dehydratase HisB"/>
    <property type="match status" value="1"/>
</dbReference>
<dbReference type="HAMAP" id="MF_00076">
    <property type="entry name" value="HisB"/>
    <property type="match status" value="1"/>
</dbReference>
<dbReference type="GO" id="GO:0005737">
    <property type="term" value="C:cytoplasm"/>
    <property type="evidence" value="ECO:0007669"/>
    <property type="project" value="UniProtKB-SubCell"/>
</dbReference>
<dbReference type="PANTHER" id="PTHR23133:SF2">
    <property type="entry name" value="IMIDAZOLEGLYCEROL-PHOSPHATE DEHYDRATASE"/>
    <property type="match status" value="1"/>
</dbReference>
<comment type="similarity">
    <text evidence="12">In the C-terminal section; belongs to the imidazoleglycerol-phosphate dehydratase family.</text>
</comment>
<comment type="similarity">
    <text evidence="12">In the N-terminal section; belongs to the histidinol-phosphatase family.</text>
</comment>
<sequence>MKKVLFIDRDGTLNFETEDEQIDAFEKLEFLPKVFRNMYNIRKNLDYELVMVTNQDGLGTDSFPEDTFWPVQNFILKAFENEGVTFDDICIDRSFPEEKLPTRKPGTAMLTKYMNGDYDLANSFVIGDRLTDVQLAKNLGAKAIFINNGDLAEELESKGLADTCALVSDDWDDIYACVASPQRTATVIRNTKETSILVELNMDGSGVCDISTGLGFFDHMLHQIGRHSGADLKIQVKGDLEVDEHHTIEDTGLALGEAFKKAVGNKLGMERYGFCLPMDDCLAMAAIDFGGRPWLIWEADFKREKVGDMPTEMFMHFFKSFSDAAACNLNIKAEGDNEHHKIEAIFKVVAKAIKMAIRRDVFNFELPSTKGKL</sequence>
<dbReference type="Pfam" id="PF13242">
    <property type="entry name" value="Hydrolase_like"/>
    <property type="match status" value="1"/>
</dbReference>
<dbReference type="PROSITE" id="PS00954">
    <property type="entry name" value="IGP_DEHYDRATASE_1"/>
    <property type="match status" value="1"/>
</dbReference>
<comment type="catalytic activity">
    <reaction evidence="11 12">
        <text>L-histidinol phosphate + H2O = L-histidinol + phosphate</text>
        <dbReference type="Rhea" id="RHEA:14465"/>
        <dbReference type="ChEBI" id="CHEBI:15377"/>
        <dbReference type="ChEBI" id="CHEBI:43474"/>
        <dbReference type="ChEBI" id="CHEBI:57699"/>
        <dbReference type="ChEBI" id="CHEBI:57980"/>
        <dbReference type="EC" id="3.1.3.15"/>
    </reaction>
</comment>
<keyword evidence="4 12" id="KW-0028">Amino-acid biosynthesis</keyword>
<feature type="binding site" evidence="12">
    <location>
        <position position="10"/>
    </location>
    <ligand>
        <name>Mg(2+)</name>
        <dbReference type="ChEBI" id="CHEBI:18420"/>
    </ligand>
</feature>
<accession>A0A399T9J1</accession>
<comment type="pathway">
    <text evidence="2 12">Amino-acid biosynthesis; L-histidine biosynthesis; L-histidine from 5-phospho-alpha-D-ribose 1-diphosphate: step 6/9.</text>
</comment>
<keyword evidence="14" id="KW-1185">Reference proteome</keyword>
<dbReference type="Pfam" id="PF00475">
    <property type="entry name" value="IGPD"/>
    <property type="match status" value="1"/>
</dbReference>
<evidence type="ECO:0000256" key="6">
    <source>
        <dbReference type="ARBA" id="ARBA00022801"/>
    </source>
</evidence>
<gene>
    <name evidence="12 13" type="primary">hisB</name>
    <name evidence="13" type="ORF">D1614_01985</name>
</gene>
<dbReference type="Gene3D" id="3.30.230.40">
    <property type="entry name" value="Imidazole glycerol phosphate dehydratase, domain 1"/>
    <property type="match status" value="2"/>
</dbReference>
<dbReference type="NCBIfam" id="NF003937">
    <property type="entry name" value="PRK05446.1"/>
    <property type="match status" value="1"/>
</dbReference>
<comment type="catalytic activity">
    <reaction evidence="12">
        <text>D-erythro-1-(imidazol-4-yl)glycerol 3-phosphate = 3-(imidazol-4-yl)-2-oxopropyl phosphate + H2O</text>
        <dbReference type="Rhea" id="RHEA:11040"/>
        <dbReference type="ChEBI" id="CHEBI:15377"/>
        <dbReference type="ChEBI" id="CHEBI:57766"/>
        <dbReference type="ChEBI" id="CHEBI:58278"/>
        <dbReference type="EC" id="4.2.1.19"/>
    </reaction>
</comment>
<evidence type="ECO:0000256" key="12">
    <source>
        <dbReference type="HAMAP-Rule" id="MF_01022"/>
    </source>
</evidence>
<dbReference type="UniPathway" id="UPA00031">
    <property type="reaction ID" value="UER00011"/>
</dbReference>
<protein>
    <recommendedName>
        <fullName evidence="12">Histidine biosynthesis bifunctional protein HisB</fullName>
    </recommendedName>
    <domain>
        <recommendedName>
            <fullName evidence="12">Histidinol-phosphatase</fullName>
            <ecNumber evidence="12">3.1.3.15</ecNumber>
        </recommendedName>
    </domain>
    <domain>
        <recommendedName>
            <fullName evidence="12">Imidazoleglycerol-phosphate dehydratase</fullName>
            <shortName evidence="12">IGPD</shortName>
            <ecNumber evidence="12">4.2.1.19</ecNumber>
        </recommendedName>
    </domain>
</protein>
<evidence type="ECO:0000256" key="5">
    <source>
        <dbReference type="ARBA" id="ARBA00022723"/>
    </source>
</evidence>
<dbReference type="GO" id="GO:0000105">
    <property type="term" value="P:L-histidine biosynthetic process"/>
    <property type="evidence" value="ECO:0007669"/>
    <property type="project" value="UniProtKB-UniRule"/>
</dbReference>
<dbReference type="InterPro" id="IPR020568">
    <property type="entry name" value="Ribosomal_Su5_D2-typ_SF"/>
</dbReference>
<dbReference type="PROSITE" id="PS00955">
    <property type="entry name" value="IGP_DEHYDRATASE_2"/>
    <property type="match status" value="1"/>
</dbReference>
<dbReference type="CDD" id="cd07914">
    <property type="entry name" value="IGPD"/>
    <property type="match status" value="1"/>
</dbReference>
<dbReference type="HAMAP" id="MF_01022">
    <property type="entry name" value="Bifunc_HisB"/>
    <property type="match status" value="1"/>
</dbReference>
<feature type="region of interest" description="Histidinol-phosphatase" evidence="12">
    <location>
        <begin position="1"/>
        <end position="182"/>
    </location>
</feature>
<dbReference type="GO" id="GO:0004401">
    <property type="term" value="F:histidinol-phosphatase activity"/>
    <property type="evidence" value="ECO:0007669"/>
    <property type="project" value="UniProtKB-UniRule"/>
</dbReference>
<dbReference type="InterPro" id="IPR036412">
    <property type="entry name" value="HAD-like_sf"/>
</dbReference>
<comment type="pathway">
    <text evidence="12">Amino-acid biosynthesis; L-histidine biosynthesis; L-histidine from 5-phospho-alpha-D-ribose 1-diphosphate: step 8/9.</text>
</comment>
<keyword evidence="8 12" id="KW-0368">Histidine biosynthesis</keyword>
<dbReference type="GO" id="GO:0004424">
    <property type="term" value="F:imidazoleglycerol-phosphate dehydratase activity"/>
    <property type="evidence" value="ECO:0007669"/>
    <property type="project" value="UniProtKB-UniRule"/>
</dbReference>
<dbReference type="FunFam" id="3.30.230.40:FF:000003">
    <property type="entry name" value="Imidazoleglycerol-phosphate dehydratase HisB"/>
    <property type="match status" value="1"/>
</dbReference>
<proteinExistence type="inferred from homology"/>
<comment type="subcellular location">
    <subcellularLocation>
        <location evidence="12">Cytoplasm</location>
    </subcellularLocation>
</comment>
<comment type="caution">
    <text evidence="13">The sequence shown here is derived from an EMBL/GenBank/DDBJ whole genome shotgun (WGS) entry which is preliminary data.</text>
</comment>
<keyword evidence="5 12" id="KW-0479">Metal-binding</keyword>
<evidence type="ECO:0000256" key="4">
    <source>
        <dbReference type="ARBA" id="ARBA00022605"/>
    </source>
</evidence>
<dbReference type="SUPFAM" id="SSF54211">
    <property type="entry name" value="Ribosomal protein S5 domain 2-like"/>
    <property type="match status" value="2"/>
</dbReference>
<comment type="cofactor">
    <cofactor evidence="1 12">
        <name>Mg(2+)</name>
        <dbReference type="ChEBI" id="CHEBI:18420"/>
    </cofactor>
</comment>
<evidence type="ECO:0000256" key="11">
    <source>
        <dbReference type="ARBA" id="ARBA00049158"/>
    </source>
</evidence>
<feature type="active site" description="Nucleophile" evidence="12">
    <location>
        <position position="8"/>
    </location>
</feature>
<evidence type="ECO:0000256" key="8">
    <source>
        <dbReference type="ARBA" id="ARBA00023102"/>
    </source>
</evidence>
<dbReference type="PANTHER" id="PTHR23133">
    <property type="entry name" value="IMIDAZOLEGLYCEROL-PHOSPHATE DEHYDRATASE HIS7"/>
    <property type="match status" value="1"/>
</dbReference>
<feature type="active site" description="Proton donor" evidence="12">
    <location>
        <position position="10"/>
    </location>
</feature>
<keyword evidence="7 12" id="KW-0460">Magnesium</keyword>
<evidence type="ECO:0000313" key="14">
    <source>
        <dbReference type="Proteomes" id="UP000265926"/>
    </source>
</evidence>
<name>A0A399T9J1_9BACT</name>
<evidence type="ECO:0000256" key="2">
    <source>
        <dbReference type="ARBA" id="ARBA00005047"/>
    </source>
</evidence>
<dbReference type="EMBL" id="QWGR01000001">
    <property type="protein sequence ID" value="RIJ50887.1"/>
    <property type="molecule type" value="Genomic_DNA"/>
</dbReference>
<dbReference type="InterPro" id="IPR006543">
    <property type="entry name" value="Histidinol-phos"/>
</dbReference>
<dbReference type="GO" id="GO:0046872">
    <property type="term" value="F:metal ion binding"/>
    <property type="evidence" value="ECO:0007669"/>
    <property type="project" value="UniProtKB-KW"/>
</dbReference>
<evidence type="ECO:0000256" key="3">
    <source>
        <dbReference type="ARBA" id="ARBA00022490"/>
    </source>
</evidence>
<dbReference type="EC" id="4.2.1.19" evidence="12"/>
<dbReference type="InterPro" id="IPR020566">
    <property type="entry name" value="His_synth_bifunc_HisB"/>
</dbReference>
<feature type="region of interest" description="Imidazoleglycerol-phosphate dehydratase" evidence="12">
    <location>
        <begin position="183"/>
        <end position="373"/>
    </location>
</feature>
<keyword evidence="6 12" id="KW-0378">Hydrolase</keyword>
<dbReference type="NCBIfam" id="NF002111">
    <property type="entry name" value="PRK00951.2-1"/>
    <property type="match status" value="1"/>
</dbReference>
<dbReference type="Proteomes" id="UP000265926">
    <property type="component" value="Unassembled WGS sequence"/>
</dbReference>
<evidence type="ECO:0000313" key="13">
    <source>
        <dbReference type="EMBL" id="RIJ50887.1"/>
    </source>
</evidence>
<keyword evidence="3 12" id="KW-0963">Cytoplasm</keyword>
<dbReference type="InterPro" id="IPR038494">
    <property type="entry name" value="IGPD_sf"/>
</dbReference>
<dbReference type="OrthoDB" id="9790411at2"/>
<reference evidence="13 14" key="1">
    <citation type="submission" date="2018-08" db="EMBL/GenBank/DDBJ databases">
        <title>Pallidiluteibacterium maritimus gen. nov., sp. nov., isolated from coastal sediment.</title>
        <authorList>
            <person name="Zhou L.Y."/>
        </authorList>
    </citation>
    <scope>NUCLEOTIDE SEQUENCE [LARGE SCALE GENOMIC DNA]</scope>
    <source>
        <strain evidence="13 14">XSD2</strain>
    </source>
</reference>
<dbReference type="InterPro" id="IPR000807">
    <property type="entry name" value="ImidazoleglycerolP_deHydtase"/>
</dbReference>
<dbReference type="NCBIfam" id="TIGR01656">
    <property type="entry name" value="Histidinol-ppas"/>
    <property type="match status" value="1"/>
</dbReference>
<dbReference type="SUPFAM" id="SSF56784">
    <property type="entry name" value="HAD-like"/>
    <property type="match status" value="1"/>
</dbReference>
<dbReference type="NCBIfam" id="TIGR01261">
    <property type="entry name" value="hisB_Nterm"/>
    <property type="match status" value="1"/>
</dbReference>
<feature type="binding site" evidence="12">
    <location>
        <position position="128"/>
    </location>
    <ligand>
        <name>Mg(2+)</name>
        <dbReference type="ChEBI" id="CHEBI:18420"/>
    </ligand>
</feature>
<dbReference type="InterPro" id="IPR020565">
    <property type="entry name" value="ImidazoleglycerP_deHydtase_CS"/>
</dbReference>
<dbReference type="InterPro" id="IPR005954">
    <property type="entry name" value="HisB_N"/>
</dbReference>